<protein>
    <submittedName>
        <fullName evidence="2">Uncharacterized protein</fullName>
    </submittedName>
</protein>
<comment type="caution">
    <text evidence="2">The sequence shown here is derived from an EMBL/GenBank/DDBJ whole genome shotgun (WGS) entry which is preliminary data.</text>
</comment>
<dbReference type="EMBL" id="JBHMDM010000012">
    <property type="protein sequence ID" value="MFB9378780.1"/>
    <property type="molecule type" value="Genomic_DNA"/>
</dbReference>
<sequence>MRPLHHVLRDLQKASDEGRLTPSFIDAYARFHHEKPLALYSLASRNFMPIAHEEGRNDHVLTPHEPRSVSHGREMLDAQERAGRETLRRLRRGEDDARPWAMRNPTRFALPVETEERVPLASLERREHLSDYLPAGDPFDAPLPTGAATSTDEDRPVEPVPAPSA</sequence>
<proteinExistence type="predicted"/>
<evidence type="ECO:0000313" key="2">
    <source>
        <dbReference type="EMBL" id="MFB9378780.1"/>
    </source>
</evidence>
<evidence type="ECO:0000256" key="1">
    <source>
        <dbReference type="SAM" id="MobiDB-lite"/>
    </source>
</evidence>
<accession>A0ABV5LXF6</accession>
<reference evidence="2 3" key="1">
    <citation type="submission" date="2024-09" db="EMBL/GenBank/DDBJ databases">
        <authorList>
            <person name="Sun Q."/>
            <person name="Mori K."/>
        </authorList>
    </citation>
    <scope>NUCLEOTIDE SEQUENCE [LARGE SCALE GENOMIC DNA]</scope>
    <source>
        <strain evidence="2 3">TISTR 1856</strain>
    </source>
</reference>
<feature type="region of interest" description="Disordered" evidence="1">
    <location>
        <begin position="58"/>
        <end position="90"/>
    </location>
</feature>
<name>A0ABV5LXF6_9ACTN</name>
<dbReference type="RefSeq" id="WP_380134404.1">
    <property type="nucleotide sequence ID" value="NZ_JBHLUI010000001.1"/>
</dbReference>
<dbReference type="Proteomes" id="UP001589748">
    <property type="component" value="Unassembled WGS sequence"/>
</dbReference>
<feature type="region of interest" description="Disordered" evidence="1">
    <location>
        <begin position="129"/>
        <end position="165"/>
    </location>
</feature>
<keyword evidence="3" id="KW-1185">Reference proteome</keyword>
<organism evidence="2 3">
    <name type="scientific">Kineococcus gynurae</name>
    <dbReference type="NCBI Taxonomy" id="452979"/>
    <lineage>
        <taxon>Bacteria</taxon>
        <taxon>Bacillati</taxon>
        <taxon>Actinomycetota</taxon>
        <taxon>Actinomycetes</taxon>
        <taxon>Kineosporiales</taxon>
        <taxon>Kineosporiaceae</taxon>
        <taxon>Kineococcus</taxon>
    </lineage>
</organism>
<evidence type="ECO:0000313" key="3">
    <source>
        <dbReference type="Proteomes" id="UP001589748"/>
    </source>
</evidence>
<gene>
    <name evidence="2" type="ORF">ACFFVI_17600</name>
</gene>